<dbReference type="NCBIfam" id="TIGR02532">
    <property type="entry name" value="IV_pilin_GFxxxE"/>
    <property type="match status" value="1"/>
</dbReference>
<evidence type="ECO:0000256" key="6">
    <source>
        <dbReference type="ARBA" id="ARBA00022989"/>
    </source>
</evidence>
<dbReference type="GO" id="GO:0042597">
    <property type="term" value="C:periplasmic space"/>
    <property type="evidence" value="ECO:0007669"/>
    <property type="project" value="UniProtKB-SubCell"/>
</dbReference>
<dbReference type="EMBL" id="CP003096">
    <property type="protein sequence ID" value="AER66590.1"/>
    <property type="molecule type" value="Genomic_DNA"/>
</dbReference>
<dbReference type="Gene3D" id="3.30.700.10">
    <property type="entry name" value="Glycoprotein, Type 4 Pilin"/>
    <property type="match status" value="1"/>
</dbReference>
<sequence>MFKLVRRRKAKGFTLVELLIVMVIIGILAGAMLLVMGSGKDKANATKIVSDMRSLKAAALMYYGDNNAWPTQISQLSQYMDRQINANTTVASYDISNTSTDYYVCVKADLSSAGEGVKKALAAMAEDSGLYYDATSADHTYEASYDEVYMRISTQ</sequence>
<dbReference type="PANTHER" id="PTHR30093:SF44">
    <property type="entry name" value="TYPE II SECRETION SYSTEM CORE PROTEIN G"/>
    <property type="match status" value="1"/>
</dbReference>
<dbReference type="InterPro" id="IPR000983">
    <property type="entry name" value="Bac_GSPG_pilin"/>
</dbReference>
<keyword evidence="6 9" id="KW-1133">Transmembrane helix</keyword>
<keyword evidence="3" id="KW-0488">Methylation</keyword>
<keyword evidence="8" id="KW-0998">Cell outer membrane</keyword>
<keyword evidence="11" id="KW-1185">Reference proteome</keyword>
<evidence type="ECO:0000313" key="10">
    <source>
        <dbReference type="EMBL" id="AER66590.1"/>
    </source>
</evidence>
<protein>
    <submittedName>
        <fullName evidence="10">Uncharacterized protein</fullName>
    </submittedName>
</protein>
<dbReference type="eggNOG" id="COG2165">
    <property type="taxonomic scope" value="Bacteria"/>
</dbReference>
<dbReference type="Proteomes" id="UP000005868">
    <property type="component" value="Chromosome"/>
</dbReference>
<dbReference type="AlphaFoldDB" id="G7V9P0"/>
<accession>G7V9P0</accession>
<dbReference type="GO" id="GO:0015627">
    <property type="term" value="C:type II protein secretion system complex"/>
    <property type="evidence" value="ECO:0007669"/>
    <property type="project" value="InterPro"/>
</dbReference>
<dbReference type="PRINTS" id="PR00813">
    <property type="entry name" value="BCTERIALGSPG"/>
</dbReference>
<dbReference type="PROSITE" id="PS00409">
    <property type="entry name" value="PROKAR_NTER_METHYL"/>
    <property type="match status" value="1"/>
</dbReference>
<evidence type="ECO:0000313" key="11">
    <source>
        <dbReference type="Proteomes" id="UP000005868"/>
    </source>
</evidence>
<dbReference type="SUPFAM" id="SSF54523">
    <property type="entry name" value="Pili subunits"/>
    <property type="match status" value="1"/>
</dbReference>
<evidence type="ECO:0000256" key="8">
    <source>
        <dbReference type="ARBA" id="ARBA00023237"/>
    </source>
</evidence>
<dbReference type="Pfam" id="PF07963">
    <property type="entry name" value="N_methyl"/>
    <property type="match status" value="1"/>
</dbReference>
<reference evidence="10 11" key="2">
    <citation type="journal article" date="2012" name="Stand. Genomic Sci.">
        <title>Genome sequence of the moderately thermophilic, amino-acid-degrading and sulfur-reducing bacterium Thermovirga lienii type strain (Cas60314(T)).</title>
        <authorList>
            <person name="Goker M."/>
            <person name="Saunders E."/>
            <person name="Lapidus A."/>
            <person name="Nolan M."/>
            <person name="Lucas S."/>
            <person name="Hammon N."/>
            <person name="Deshpande S."/>
            <person name="Cheng J.F."/>
            <person name="Han C."/>
            <person name="Tapia R."/>
            <person name="Goodwin L.A."/>
            <person name="Pitluck S."/>
            <person name="Liolios K."/>
            <person name="Mavromatis K."/>
            <person name="Pagani I."/>
            <person name="Ivanova N."/>
            <person name="Mikhailova N."/>
            <person name="Pati A."/>
            <person name="Chen A."/>
            <person name="Palaniappan K."/>
            <person name="Land M."/>
            <person name="Chang Y.J."/>
            <person name="Jeffries C.D."/>
            <person name="Brambilla E.M."/>
            <person name="Rohde M."/>
            <person name="Spring S."/>
            <person name="Detter J.C."/>
            <person name="Woyke T."/>
            <person name="Bristow J."/>
            <person name="Eisen J.A."/>
            <person name="Markowitz V."/>
            <person name="Hugenholtz P."/>
            <person name="Kyrpides N.C."/>
            <person name="Klenk H.P."/>
        </authorList>
    </citation>
    <scope>NUCLEOTIDE SEQUENCE [LARGE SCALE GENOMIC DNA]</scope>
    <source>
        <strain evidence="11">ATCC BAA-1197 / DSM 17291 / Cas60314</strain>
    </source>
</reference>
<name>G7V9P0_THELD</name>
<dbReference type="InterPro" id="IPR012902">
    <property type="entry name" value="N_methyl_site"/>
</dbReference>
<gene>
    <name evidence="10" type="ordered locus">Tlie_0857</name>
</gene>
<comment type="subcellular location">
    <subcellularLocation>
        <location evidence="1">Cell outer membrane</location>
        <topology evidence="1">Single-pass membrane protein</topology>
    </subcellularLocation>
    <subcellularLocation>
        <location evidence="2">Periplasm</location>
    </subcellularLocation>
</comment>
<organism evidence="10 11">
    <name type="scientific">Thermovirga lienii (strain ATCC BAA-1197 / DSM 17291 / Cas60314)</name>
    <dbReference type="NCBI Taxonomy" id="580340"/>
    <lineage>
        <taxon>Bacteria</taxon>
        <taxon>Thermotogati</taxon>
        <taxon>Synergistota</taxon>
        <taxon>Synergistia</taxon>
        <taxon>Synergistales</taxon>
        <taxon>Thermovirgaceae</taxon>
        <taxon>Thermovirga</taxon>
    </lineage>
</organism>
<feature type="transmembrane region" description="Helical" evidence="9">
    <location>
        <begin position="12"/>
        <end position="36"/>
    </location>
</feature>
<dbReference type="GO" id="GO:0015628">
    <property type="term" value="P:protein secretion by the type II secretion system"/>
    <property type="evidence" value="ECO:0007669"/>
    <property type="project" value="InterPro"/>
</dbReference>
<evidence type="ECO:0000256" key="4">
    <source>
        <dbReference type="ARBA" id="ARBA00022692"/>
    </source>
</evidence>
<evidence type="ECO:0000256" key="1">
    <source>
        <dbReference type="ARBA" id="ARBA00004203"/>
    </source>
</evidence>
<keyword evidence="5" id="KW-0574">Periplasm</keyword>
<proteinExistence type="predicted"/>
<evidence type="ECO:0000256" key="5">
    <source>
        <dbReference type="ARBA" id="ARBA00022764"/>
    </source>
</evidence>
<dbReference type="GO" id="GO:0009279">
    <property type="term" value="C:cell outer membrane"/>
    <property type="evidence" value="ECO:0007669"/>
    <property type="project" value="UniProtKB-SubCell"/>
</dbReference>
<evidence type="ECO:0000256" key="9">
    <source>
        <dbReference type="SAM" id="Phobius"/>
    </source>
</evidence>
<dbReference type="STRING" id="580340.Tlie_0857"/>
<dbReference type="InterPro" id="IPR045584">
    <property type="entry name" value="Pilin-like"/>
</dbReference>
<keyword evidence="7 9" id="KW-0472">Membrane</keyword>
<evidence type="ECO:0000256" key="7">
    <source>
        <dbReference type="ARBA" id="ARBA00023136"/>
    </source>
</evidence>
<reference evidence="11" key="1">
    <citation type="submission" date="2011-10" db="EMBL/GenBank/DDBJ databases">
        <title>The complete genome of chromosome of Thermovirga lienii DSM 17291.</title>
        <authorList>
            <consortium name="US DOE Joint Genome Institute (JGI-PGF)"/>
            <person name="Lucas S."/>
            <person name="Copeland A."/>
            <person name="Lapidus A."/>
            <person name="Glavina del Rio T."/>
            <person name="Dalin E."/>
            <person name="Tice H."/>
            <person name="Bruce D."/>
            <person name="Goodwin L."/>
            <person name="Pitluck S."/>
            <person name="Peters L."/>
            <person name="Mikhailova N."/>
            <person name="Saunders E."/>
            <person name="Kyrpides N."/>
            <person name="Mavromatis K."/>
            <person name="Ivanova N."/>
            <person name="Last F.I."/>
            <person name="Brettin T."/>
            <person name="Detter J.C."/>
            <person name="Han C."/>
            <person name="Larimer F."/>
            <person name="Land M."/>
            <person name="Hauser L."/>
            <person name="Markowitz V."/>
            <person name="Cheng J.-F."/>
            <person name="Hugenholtz P."/>
            <person name="Woyke T."/>
            <person name="Wu D."/>
            <person name="Spring S."/>
            <person name="Schroeder M."/>
            <person name="Brambilla E.-M."/>
            <person name="Klenk H.-P."/>
            <person name="Eisen J.A."/>
        </authorList>
    </citation>
    <scope>NUCLEOTIDE SEQUENCE [LARGE SCALE GENOMIC DNA]</scope>
    <source>
        <strain evidence="11">ATCC BAA-1197 / DSM 17291 / Cas60314</strain>
    </source>
</reference>
<dbReference type="PANTHER" id="PTHR30093">
    <property type="entry name" value="GENERAL SECRETION PATHWAY PROTEIN G"/>
    <property type="match status" value="1"/>
</dbReference>
<evidence type="ECO:0000256" key="3">
    <source>
        <dbReference type="ARBA" id="ARBA00022481"/>
    </source>
</evidence>
<dbReference type="KEGG" id="tli:Tlie_0857"/>
<dbReference type="Pfam" id="PF22434">
    <property type="entry name" value="PilW_C"/>
    <property type="match status" value="1"/>
</dbReference>
<dbReference type="HOGENOM" id="CLU_120517_0_0_0"/>
<evidence type="ECO:0000256" key="2">
    <source>
        <dbReference type="ARBA" id="ARBA00004418"/>
    </source>
</evidence>
<keyword evidence="4 9" id="KW-0812">Transmembrane</keyword>